<dbReference type="SUPFAM" id="SSF56935">
    <property type="entry name" value="Porins"/>
    <property type="match status" value="1"/>
</dbReference>
<dbReference type="Gene3D" id="2.40.160.60">
    <property type="entry name" value="Outer membrane protein transport protein (OMPP1/FadL/TodX)"/>
    <property type="match status" value="1"/>
</dbReference>
<dbReference type="EMBL" id="UINC01000632">
    <property type="protein sequence ID" value="SUZ58629.1"/>
    <property type="molecule type" value="Genomic_DNA"/>
</dbReference>
<evidence type="ECO:0008006" key="2">
    <source>
        <dbReference type="Google" id="ProtNLM"/>
    </source>
</evidence>
<name>A0A381NWN6_9ZZZZ</name>
<reference evidence="1" key="1">
    <citation type="submission" date="2018-05" db="EMBL/GenBank/DDBJ databases">
        <authorList>
            <person name="Lanie J.A."/>
            <person name="Ng W.-L."/>
            <person name="Kazmierczak K.M."/>
            <person name="Andrzejewski T.M."/>
            <person name="Davidsen T.M."/>
            <person name="Wayne K.J."/>
            <person name="Tettelin H."/>
            <person name="Glass J.I."/>
            <person name="Rusch D."/>
            <person name="Podicherti R."/>
            <person name="Tsui H.-C.T."/>
            <person name="Winkler M.E."/>
        </authorList>
    </citation>
    <scope>NUCLEOTIDE SEQUENCE</scope>
</reference>
<proteinExistence type="predicted"/>
<gene>
    <name evidence="1" type="ORF">METZ01_LOCUS11483</name>
</gene>
<organism evidence="1">
    <name type="scientific">marine metagenome</name>
    <dbReference type="NCBI Taxonomy" id="408172"/>
    <lineage>
        <taxon>unclassified sequences</taxon>
        <taxon>metagenomes</taxon>
        <taxon>ecological metagenomes</taxon>
    </lineage>
</organism>
<dbReference type="AlphaFoldDB" id="A0A381NWN6"/>
<evidence type="ECO:0000313" key="1">
    <source>
        <dbReference type="EMBL" id="SUZ58629.1"/>
    </source>
</evidence>
<protein>
    <recommendedName>
        <fullName evidence="2">DUF5723 domain-containing protein</fullName>
    </recommendedName>
</protein>
<accession>A0A381NWN6</accession>
<sequence>MIFLFFVSNVTFSQLTTPFSSLNSIGELNDNSFANNLAMGGLGISNGSYWHLNNQNPAALTSNRFTIFEMGISSDVRQIINETSKDINGNGNINYIGFGVPLIKGGKWITSIGFNPYSTVSYNLINQKLIDQSSALAFYEYSGTGGLTEAYWANGFRLGNELSLGIKGSYIFGKITNTTSAFVSNETQFNSTYFEESVYNDYSLNIGIFYKKELVESKFLKIGMVYDLKSSLNANRFTQLERRIPGSSSPVVLDTLIDNEISTFNIPRSYGIGISYEIIDKLSFGFEFKVQPWNDKSGFTDNLSIHYKNSFQLSSGIEIIPEAENVNNYFKRVTYRSGIVYKSFPYLVNGGSINSIGLTFGFSLPVGSISRINLAFELGRRGNLSKTLIKERYLKFIVGSSINNIWFIKRKFD</sequence>